<evidence type="ECO:0000313" key="4">
    <source>
        <dbReference type="Proteomes" id="UP000664859"/>
    </source>
</evidence>
<dbReference type="InterPro" id="IPR001214">
    <property type="entry name" value="SET_dom"/>
</dbReference>
<keyword evidence="4" id="KW-1185">Reference proteome</keyword>
<dbReference type="Gene3D" id="1.10.220.160">
    <property type="match status" value="1"/>
</dbReference>
<dbReference type="PANTHER" id="PTHR12197">
    <property type="entry name" value="HISTONE-LYSINE N-METHYLTRANSFERASE SMYD"/>
    <property type="match status" value="1"/>
</dbReference>
<dbReference type="PANTHER" id="PTHR12197:SF292">
    <property type="entry name" value="SET DOMAIN-CONTAINING PROTEIN"/>
    <property type="match status" value="1"/>
</dbReference>
<evidence type="ECO:0000259" key="2">
    <source>
        <dbReference type="PROSITE" id="PS50280"/>
    </source>
</evidence>
<dbReference type="CDD" id="cd20071">
    <property type="entry name" value="SET_SMYD"/>
    <property type="match status" value="1"/>
</dbReference>
<reference evidence="3" key="1">
    <citation type="submission" date="2021-02" db="EMBL/GenBank/DDBJ databases">
        <title>First Annotated Genome of the Yellow-green Alga Tribonema minus.</title>
        <authorList>
            <person name="Mahan K.M."/>
        </authorList>
    </citation>
    <scope>NUCLEOTIDE SEQUENCE</scope>
    <source>
        <strain evidence="3">UTEX B ZZ1240</strain>
    </source>
</reference>
<dbReference type="Gene3D" id="2.170.270.10">
    <property type="entry name" value="SET domain"/>
    <property type="match status" value="1"/>
</dbReference>
<feature type="domain" description="SET" evidence="2">
    <location>
        <begin position="85"/>
        <end position="337"/>
    </location>
</feature>
<feature type="compositionally biased region" description="Basic residues" evidence="1">
    <location>
        <begin position="193"/>
        <end position="208"/>
    </location>
</feature>
<dbReference type="OrthoDB" id="1028014at2759"/>
<dbReference type="EMBL" id="JAFCMP010000190">
    <property type="protein sequence ID" value="KAG5183735.1"/>
    <property type="molecule type" value="Genomic_DNA"/>
</dbReference>
<dbReference type="PROSITE" id="PS50280">
    <property type="entry name" value="SET"/>
    <property type="match status" value="1"/>
</dbReference>
<evidence type="ECO:0000256" key="1">
    <source>
        <dbReference type="SAM" id="MobiDB-lite"/>
    </source>
</evidence>
<evidence type="ECO:0000313" key="3">
    <source>
        <dbReference type="EMBL" id="KAG5183735.1"/>
    </source>
</evidence>
<protein>
    <recommendedName>
        <fullName evidence="2">SET domain-containing protein</fullName>
    </recommendedName>
</protein>
<dbReference type="InterPro" id="IPR046341">
    <property type="entry name" value="SET_dom_sf"/>
</dbReference>
<name>A0A835YYH0_9STRA</name>
<accession>A0A835YYH0</accession>
<dbReference type="Gene3D" id="6.10.140.2220">
    <property type="match status" value="1"/>
</dbReference>
<feature type="region of interest" description="Disordered" evidence="1">
    <location>
        <begin position="188"/>
        <end position="222"/>
    </location>
</feature>
<proteinExistence type="predicted"/>
<sequence length="624" mass="65756">MNTTADSAWACFGSDDEDEGSVAAPTPAPPPSVTSKRTLPDAQLPWFRLIPVGLNTTTSTSQAPPAEVDTASIAPFQHQPLLQAPCLRFSLLPNRGGGRGMVVDTDVAPGTLLLAETPVVPMASFAEREEAGIGPEEMCVMDLLMEPPEEAGPKYRDAQKLHPQCLPNAASRRRGRCCEQSSAPQRRCSQPLARRRRTQQQQRKRRTHPCSPRSQDLAAVSPDKLRQLRARHDAVIAAAAETDTARALGLRADDVLRLLCALHWNGWRSRCCCVRVAARRFETGMYLHHAMLNHSCRPNCIKWAGVDAQYGGRRQQRSDLQAVRHIPAGSEVTVNYIEPPEQSLRSRSRLIAAQFDFKCACELCTITPQSPLAPLEEVTGADREAAAAAEGAFAAELDALERGMLAARDGDRPIAWGAVLCSVLRAGAPVEHCLGARHLTVARGHRLVCLACADLLADAPALAHVAADEWRCVAAAAAPLLLPRSGSGSRATAAVAAAATAAAAPGAAGVAAASDVAPVAAAAAVPSVWLALLALLLASALRLREAHLLLLGPGPHAAAAANLYNISQGVLLSLAQGAAGEALLANIGALHGPGAETATDWARFASACEKASRSINTLYGAAQQ</sequence>
<dbReference type="AlphaFoldDB" id="A0A835YYH0"/>
<feature type="region of interest" description="Disordered" evidence="1">
    <location>
        <begin position="1"/>
        <end position="38"/>
    </location>
</feature>
<dbReference type="Pfam" id="PF00856">
    <property type="entry name" value="SET"/>
    <property type="match status" value="1"/>
</dbReference>
<dbReference type="SUPFAM" id="SSF82199">
    <property type="entry name" value="SET domain"/>
    <property type="match status" value="1"/>
</dbReference>
<organism evidence="3 4">
    <name type="scientific">Tribonema minus</name>
    <dbReference type="NCBI Taxonomy" id="303371"/>
    <lineage>
        <taxon>Eukaryota</taxon>
        <taxon>Sar</taxon>
        <taxon>Stramenopiles</taxon>
        <taxon>Ochrophyta</taxon>
        <taxon>PX clade</taxon>
        <taxon>Xanthophyceae</taxon>
        <taxon>Tribonematales</taxon>
        <taxon>Tribonemataceae</taxon>
        <taxon>Tribonema</taxon>
    </lineage>
</organism>
<dbReference type="Proteomes" id="UP000664859">
    <property type="component" value="Unassembled WGS sequence"/>
</dbReference>
<dbReference type="InterPro" id="IPR050869">
    <property type="entry name" value="H3K4_H4K5_MeTrfase"/>
</dbReference>
<comment type="caution">
    <text evidence="3">The sequence shown here is derived from an EMBL/GenBank/DDBJ whole genome shotgun (WGS) entry which is preliminary data.</text>
</comment>
<gene>
    <name evidence="3" type="ORF">JKP88DRAFT_316135</name>
</gene>